<evidence type="ECO:0000313" key="9">
    <source>
        <dbReference type="EMBL" id="CAG8494092.1"/>
    </source>
</evidence>
<dbReference type="GO" id="GO:0000707">
    <property type="term" value="P:meiotic DNA recombinase assembly"/>
    <property type="evidence" value="ECO:0007669"/>
    <property type="project" value="TreeGrafter"/>
</dbReference>
<dbReference type="Proteomes" id="UP000789739">
    <property type="component" value="Unassembled WGS sequence"/>
</dbReference>
<protein>
    <recommendedName>
        <fullName evidence="7">DNA repair protein RAD51 homolog 3</fullName>
    </recommendedName>
</protein>
<keyword evidence="3" id="KW-0227">DNA damage</keyword>
<dbReference type="GO" id="GO:0033063">
    <property type="term" value="C:Rad51B-Rad51C-Rad51D-XRCC2 complex"/>
    <property type="evidence" value="ECO:0007669"/>
    <property type="project" value="TreeGrafter"/>
</dbReference>
<evidence type="ECO:0000256" key="2">
    <source>
        <dbReference type="ARBA" id="ARBA00022741"/>
    </source>
</evidence>
<dbReference type="Gene3D" id="3.40.50.300">
    <property type="entry name" value="P-loop containing nucleotide triphosphate hydrolases"/>
    <property type="match status" value="1"/>
</dbReference>
<keyword evidence="10" id="KW-1185">Reference proteome</keyword>
<dbReference type="GO" id="GO:0008821">
    <property type="term" value="F:crossover junction DNA endonuclease activity"/>
    <property type="evidence" value="ECO:0007669"/>
    <property type="project" value="TreeGrafter"/>
</dbReference>
<sequence length="344" mass="37787">MSGARPISSLDLSPGIRTKLTKAGFQTVRDLEETTPVDLSKGISTDDALKILQQTKRNTVDAMSASEVLVRERLAASISTSSNAIDNMLGGGVPIRKITEFCGAPGIGKTQFGIQLSVNVQIPETLSGPEGEAVYIDTEGSFIAQRAAEIASAMVERVNGHQHAGTEALVNVDTILSKIHYFRLHNCVELIALVKVLDEFLKEHSKVKIIIIDSIAFHFRHGFSDMALRTRILNSLAQDLTKIAHSFNLAVVIFNQMTTKFFVSSDRSATDQAILIPALGESWAHQCNNRIILYWQDGIRCANLIKSANRREQIVTYQIGATGIRDVIDDASSSRKRPREDLND</sequence>
<keyword evidence="4" id="KW-0067">ATP-binding</keyword>
<dbReference type="GO" id="GO:0007131">
    <property type="term" value="P:reciprocal meiotic recombination"/>
    <property type="evidence" value="ECO:0007669"/>
    <property type="project" value="TreeGrafter"/>
</dbReference>
<name>A0A9N8ZGZ9_9GLOM</name>
<feature type="domain" description="RecA family profile 1" evidence="8">
    <location>
        <begin position="74"/>
        <end position="257"/>
    </location>
</feature>
<evidence type="ECO:0000256" key="5">
    <source>
        <dbReference type="ARBA" id="ARBA00023204"/>
    </source>
</evidence>
<evidence type="ECO:0000256" key="6">
    <source>
        <dbReference type="ARBA" id="ARBA00023242"/>
    </source>
</evidence>
<dbReference type="GO" id="GO:0140664">
    <property type="term" value="F:ATP-dependent DNA damage sensor activity"/>
    <property type="evidence" value="ECO:0007669"/>
    <property type="project" value="InterPro"/>
</dbReference>
<comment type="subcellular location">
    <subcellularLocation>
        <location evidence="1">Nucleus</location>
    </subcellularLocation>
</comment>
<dbReference type="AlphaFoldDB" id="A0A9N8ZGZ9"/>
<evidence type="ECO:0000256" key="1">
    <source>
        <dbReference type="ARBA" id="ARBA00004123"/>
    </source>
</evidence>
<dbReference type="InterPro" id="IPR027417">
    <property type="entry name" value="P-loop_NTPase"/>
</dbReference>
<evidence type="ECO:0000256" key="4">
    <source>
        <dbReference type="ARBA" id="ARBA00022840"/>
    </source>
</evidence>
<dbReference type="PANTHER" id="PTHR46239">
    <property type="entry name" value="DNA REPAIR PROTEIN RAD51 HOMOLOG 3 RAD51C"/>
    <property type="match status" value="1"/>
</dbReference>
<keyword evidence="6" id="KW-0539">Nucleus</keyword>
<dbReference type="CDD" id="cd19492">
    <property type="entry name" value="Rad51C"/>
    <property type="match status" value="1"/>
</dbReference>
<dbReference type="PIRSF" id="PIRSF005856">
    <property type="entry name" value="Rad51"/>
    <property type="match status" value="1"/>
</dbReference>
<dbReference type="InterPro" id="IPR020588">
    <property type="entry name" value="RecA_ATP-bd"/>
</dbReference>
<dbReference type="Gene3D" id="1.10.150.20">
    <property type="entry name" value="5' to 3' exonuclease, C-terminal subdomain"/>
    <property type="match status" value="1"/>
</dbReference>
<dbReference type="GO" id="GO:0005657">
    <property type="term" value="C:replication fork"/>
    <property type="evidence" value="ECO:0007669"/>
    <property type="project" value="TreeGrafter"/>
</dbReference>
<evidence type="ECO:0000313" key="10">
    <source>
        <dbReference type="Proteomes" id="UP000789739"/>
    </source>
</evidence>
<dbReference type="GO" id="GO:0000400">
    <property type="term" value="F:four-way junction DNA binding"/>
    <property type="evidence" value="ECO:0007669"/>
    <property type="project" value="TreeGrafter"/>
</dbReference>
<dbReference type="Pfam" id="PF08423">
    <property type="entry name" value="Rad51"/>
    <property type="match status" value="1"/>
</dbReference>
<organism evidence="9 10">
    <name type="scientific">Paraglomus brasilianum</name>
    <dbReference type="NCBI Taxonomy" id="144538"/>
    <lineage>
        <taxon>Eukaryota</taxon>
        <taxon>Fungi</taxon>
        <taxon>Fungi incertae sedis</taxon>
        <taxon>Mucoromycota</taxon>
        <taxon>Glomeromycotina</taxon>
        <taxon>Glomeromycetes</taxon>
        <taxon>Paraglomerales</taxon>
        <taxon>Paraglomeraceae</taxon>
        <taxon>Paraglomus</taxon>
    </lineage>
</organism>
<dbReference type="PANTHER" id="PTHR46239:SF1">
    <property type="entry name" value="DNA REPAIR PROTEIN RAD51 HOMOLOG 3"/>
    <property type="match status" value="1"/>
</dbReference>
<dbReference type="InterPro" id="IPR052093">
    <property type="entry name" value="HR_Repair_Mediator"/>
</dbReference>
<dbReference type="InterPro" id="IPR013632">
    <property type="entry name" value="Rad51_C"/>
</dbReference>
<dbReference type="GO" id="GO:0005524">
    <property type="term" value="F:ATP binding"/>
    <property type="evidence" value="ECO:0007669"/>
    <property type="project" value="UniProtKB-KW"/>
</dbReference>
<reference evidence="9" key="1">
    <citation type="submission" date="2021-06" db="EMBL/GenBank/DDBJ databases">
        <authorList>
            <person name="Kallberg Y."/>
            <person name="Tangrot J."/>
            <person name="Rosling A."/>
        </authorList>
    </citation>
    <scope>NUCLEOTIDE SEQUENCE</scope>
    <source>
        <strain evidence="9">BR232B</strain>
    </source>
</reference>
<evidence type="ECO:0000259" key="8">
    <source>
        <dbReference type="PROSITE" id="PS50162"/>
    </source>
</evidence>
<keyword evidence="5" id="KW-0234">DNA repair</keyword>
<dbReference type="GO" id="GO:0033065">
    <property type="term" value="C:Rad51C-XRCC3 complex"/>
    <property type="evidence" value="ECO:0007669"/>
    <property type="project" value="TreeGrafter"/>
</dbReference>
<evidence type="ECO:0000256" key="3">
    <source>
        <dbReference type="ARBA" id="ARBA00022763"/>
    </source>
</evidence>
<proteinExistence type="predicted"/>
<evidence type="ECO:0000256" key="7">
    <source>
        <dbReference type="ARBA" id="ARBA00040674"/>
    </source>
</evidence>
<dbReference type="PROSITE" id="PS50162">
    <property type="entry name" value="RECA_2"/>
    <property type="match status" value="1"/>
</dbReference>
<accession>A0A9N8ZGZ9</accession>
<comment type="caution">
    <text evidence="9">The sequence shown here is derived from an EMBL/GenBank/DDBJ whole genome shotgun (WGS) entry which is preliminary data.</text>
</comment>
<dbReference type="EMBL" id="CAJVPI010000172">
    <property type="protein sequence ID" value="CAG8494092.1"/>
    <property type="molecule type" value="Genomic_DNA"/>
</dbReference>
<dbReference type="SUPFAM" id="SSF52540">
    <property type="entry name" value="P-loop containing nucleoside triphosphate hydrolases"/>
    <property type="match status" value="1"/>
</dbReference>
<gene>
    <name evidence="9" type="ORF">PBRASI_LOCUS2262</name>
</gene>
<keyword evidence="2" id="KW-0547">Nucleotide-binding</keyword>
<dbReference type="OrthoDB" id="5957327at2759"/>
<dbReference type="InterPro" id="IPR016467">
    <property type="entry name" value="DNA_recomb/repair_RecA-like"/>
</dbReference>